<accession>A0A0C9UBN5</accession>
<dbReference type="HOGENOM" id="CLU_1661922_0_0_1"/>
<dbReference type="AlphaFoldDB" id="A0A0C9UBN5"/>
<reference evidence="2 3" key="1">
    <citation type="submission" date="2014-06" db="EMBL/GenBank/DDBJ databases">
        <title>Evolutionary Origins and Diversification of the Mycorrhizal Mutualists.</title>
        <authorList>
            <consortium name="DOE Joint Genome Institute"/>
            <consortium name="Mycorrhizal Genomics Consortium"/>
            <person name="Kohler A."/>
            <person name="Kuo A."/>
            <person name="Nagy L.G."/>
            <person name="Floudas D."/>
            <person name="Copeland A."/>
            <person name="Barry K.W."/>
            <person name="Cichocki N."/>
            <person name="Veneault-Fourrey C."/>
            <person name="LaButti K."/>
            <person name="Lindquist E.A."/>
            <person name="Lipzen A."/>
            <person name="Lundell T."/>
            <person name="Morin E."/>
            <person name="Murat C."/>
            <person name="Riley R."/>
            <person name="Ohm R."/>
            <person name="Sun H."/>
            <person name="Tunlid A."/>
            <person name="Henrissat B."/>
            <person name="Grigoriev I.V."/>
            <person name="Hibbett D.S."/>
            <person name="Martin F."/>
        </authorList>
    </citation>
    <scope>NUCLEOTIDE SEQUENCE [LARGE SCALE GENOMIC DNA]</scope>
    <source>
        <strain evidence="2 3">SS14</strain>
    </source>
</reference>
<gene>
    <name evidence="2" type="ORF">M422DRAFT_49094</name>
</gene>
<evidence type="ECO:0000313" key="2">
    <source>
        <dbReference type="EMBL" id="KIJ40543.1"/>
    </source>
</evidence>
<dbReference type="Proteomes" id="UP000054279">
    <property type="component" value="Unassembled WGS sequence"/>
</dbReference>
<proteinExistence type="predicted"/>
<name>A0A0C9UBN5_SPHS4</name>
<dbReference type="EMBL" id="KN837143">
    <property type="protein sequence ID" value="KIJ40543.1"/>
    <property type="molecule type" value="Genomic_DNA"/>
</dbReference>
<sequence>MLAWLIEHWAFVLEGLRRGCISGNRKEVMTQKEKDRATALEILDRAPPSLVLGDTSSSSPIQLSSFTDALLSRHSCTQDSETLDPDSLRQLLEDARCTVLGLHESLQQECEEKLKLIAEQERKVDEAVIEERRRWVDRARALQEELVAGSYGHDGGKMI</sequence>
<organism evidence="2 3">
    <name type="scientific">Sphaerobolus stellatus (strain SS14)</name>
    <dbReference type="NCBI Taxonomy" id="990650"/>
    <lineage>
        <taxon>Eukaryota</taxon>
        <taxon>Fungi</taxon>
        <taxon>Dikarya</taxon>
        <taxon>Basidiomycota</taxon>
        <taxon>Agaricomycotina</taxon>
        <taxon>Agaricomycetes</taxon>
        <taxon>Phallomycetidae</taxon>
        <taxon>Geastrales</taxon>
        <taxon>Sphaerobolaceae</taxon>
        <taxon>Sphaerobolus</taxon>
    </lineage>
</organism>
<evidence type="ECO:0000313" key="3">
    <source>
        <dbReference type="Proteomes" id="UP000054279"/>
    </source>
</evidence>
<keyword evidence="3" id="KW-1185">Reference proteome</keyword>
<feature type="coiled-coil region" evidence="1">
    <location>
        <begin position="103"/>
        <end position="130"/>
    </location>
</feature>
<protein>
    <submittedName>
        <fullName evidence="2">Uncharacterized protein</fullName>
    </submittedName>
</protein>
<evidence type="ECO:0000256" key="1">
    <source>
        <dbReference type="SAM" id="Coils"/>
    </source>
</evidence>
<keyword evidence="1" id="KW-0175">Coiled coil</keyword>